<dbReference type="Proteomes" id="UP000002985">
    <property type="component" value="Unassembled WGS sequence"/>
</dbReference>
<dbReference type="PANTHER" id="PTHR44520:SF2">
    <property type="entry name" value="RESPONSE REGULATOR RCP1"/>
    <property type="match status" value="1"/>
</dbReference>
<protein>
    <submittedName>
        <fullName evidence="3">Two-component response regulator</fullName>
    </submittedName>
</protein>
<gene>
    <name evidence="3" type="ORF">KSU1_B0578</name>
</gene>
<sequence>MNMNSEARVSPIEILLVEDSPGDVRLTQEALKESKLKNNLHVVGDGAEAMNFLRKKGKYAAVPRPDLILLDLNLPKKDGREVLTEIKLDNNLVHIPVVILTVSRSEEDILRSYGLHANCYIVKPIDFNQFISVVKAIENFWFTIVKLPPRG</sequence>
<evidence type="ECO:0000313" key="4">
    <source>
        <dbReference type="Proteomes" id="UP000002985"/>
    </source>
</evidence>
<dbReference type="SMART" id="SM00448">
    <property type="entry name" value="REC"/>
    <property type="match status" value="1"/>
</dbReference>
<dbReference type="SUPFAM" id="SSF52172">
    <property type="entry name" value="CheY-like"/>
    <property type="match status" value="1"/>
</dbReference>
<dbReference type="Gene3D" id="3.40.50.2300">
    <property type="match status" value="1"/>
</dbReference>
<dbReference type="GO" id="GO:0000160">
    <property type="term" value="P:phosphorelay signal transduction system"/>
    <property type="evidence" value="ECO:0007669"/>
    <property type="project" value="InterPro"/>
</dbReference>
<keyword evidence="1" id="KW-0597">Phosphoprotein</keyword>
<organism evidence="3 4">
    <name type="scientific">Candidatus Jettenia caeni</name>
    <dbReference type="NCBI Taxonomy" id="247490"/>
    <lineage>
        <taxon>Bacteria</taxon>
        <taxon>Pseudomonadati</taxon>
        <taxon>Planctomycetota</taxon>
        <taxon>Candidatus Brocadiia</taxon>
        <taxon>Candidatus Brocadiales</taxon>
        <taxon>Candidatus Brocadiaceae</taxon>
        <taxon>Candidatus Jettenia</taxon>
    </lineage>
</organism>
<name>I3II90_9BACT</name>
<dbReference type="Pfam" id="PF00072">
    <property type="entry name" value="Response_reg"/>
    <property type="match status" value="1"/>
</dbReference>
<dbReference type="InterPro" id="IPR001789">
    <property type="entry name" value="Sig_transdc_resp-reg_receiver"/>
</dbReference>
<accession>I3II90</accession>
<dbReference type="STRING" id="247490.KSU1_B0578"/>
<evidence type="ECO:0000256" key="1">
    <source>
        <dbReference type="PROSITE-ProRule" id="PRU00169"/>
    </source>
</evidence>
<dbReference type="InterPro" id="IPR011006">
    <property type="entry name" value="CheY-like_superfamily"/>
</dbReference>
<dbReference type="PROSITE" id="PS50110">
    <property type="entry name" value="RESPONSE_REGULATORY"/>
    <property type="match status" value="1"/>
</dbReference>
<comment type="caution">
    <text evidence="3">The sequence shown here is derived from an EMBL/GenBank/DDBJ whole genome shotgun (WGS) entry which is preliminary data.</text>
</comment>
<dbReference type="EMBL" id="BAFH01000002">
    <property type="protein sequence ID" value="GAB61435.1"/>
    <property type="molecule type" value="Genomic_DNA"/>
</dbReference>
<proteinExistence type="predicted"/>
<evidence type="ECO:0000313" key="3">
    <source>
        <dbReference type="EMBL" id="GAB61435.1"/>
    </source>
</evidence>
<feature type="modified residue" description="4-aspartylphosphate" evidence="1">
    <location>
        <position position="71"/>
    </location>
</feature>
<evidence type="ECO:0000259" key="2">
    <source>
        <dbReference type="PROSITE" id="PS50110"/>
    </source>
</evidence>
<dbReference type="CDD" id="cd17557">
    <property type="entry name" value="REC_Rcp-like"/>
    <property type="match status" value="1"/>
</dbReference>
<dbReference type="eggNOG" id="COG0745">
    <property type="taxonomic scope" value="Bacteria"/>
</dbReference>
<reference evidence="3 4" key="1">
    <citation type="journal article" date="2012" name="FEBS Lett.">
        <title>Anammox organism KSU-1 expresses a NirK-type copper-containing nitrite reductase instead of a NirS-type with cytochrome cd1.</title>
        <authorList>
            <person name="Hira D."/>
            <person name="Toh H."/>
            <person name="Migita C.T."/>
            <person name="Okubo H."/>
            <person name="Nishiyama T."/>
            <person name="Hattori M."/>
            <person name="Furukawa K."/>
            <person name="Fujii T."/>
        </authorList>
    </citation>
    <scope>NUCLEOTIDE SEQUENCE [LARGE SCALE GENOMIC DNA]</scope>
</reference>
<dbReference type="PANTHER" id="PTHR44520">
    <property type="entry name" value="RESPONSE REGULATOR RCP1-RELATED"/>
    <property type="match status" value="1"/>
</dbReference>
<dbReference type="AlphaFoldDB" id="I3II90"/>
<feature type="domain" description="Response regulatory" evidence="2">
    <location>
        <begin position="13"/>
        <end position="138"/>
    </location>
</feature>
<keyword evidence="4" id="KW-1185">Reference proteome</keyword>
<dbReference type="InterPro" id="IPR052893">
    <property type="entry name" value="TCS_response_regulator"/>
</dbReference>